<proteinExistence type="predicted"/>
<organism evidence="1 2">
    <name type="scientific">Microbotryum silenes-dioicae</name>
    <dbReference type="NCBI Taxonomy" id="796604"/>
    <lineage>
        <taxon>Eukaryota</taxon>
        <taxon>Fungi</taxon>
        <taxon>Dikarya</taxon>
        <taxon>Basidiomycota</taxon>
        <taxon>Pucciniomycotina</taxon>
        <taxon>Microbotryomycetes</taxon>
        <taxon>Microbotryales</taxon>
        <taxon>Microbotryaceae</taxon>
        <taxon>Microbotryum</taxon>
    </lineage>
</organism>
<dbReference type="Proteomes" id="UP000249464">
    <property type="component" value="Unassembled WGS sequence"/>
</dbReference>
<sequence>MAVVSPYISAQLTKSHTHIPKPSFPSHSVRFRLRIHRFHPPWTRRDRKCSARAAHLTRGCLIRNGKRVATQRIVSIDCLLTVLWPCSREHRLCARLGEVKARSKPADPI</sequence>
<dbReference type="AlphaFoldDB" id="A0A2X0M2D4"/>
<evidence type="ECO:0000313" key="1">
    <source>
        <dbReference type="EMBL" id="SGY32504.1"/>
    </source>
</evidence>
<evidence type="ECO:0000313" key="2">
    <source>
        <dbReference type="Proteomes" id="UP000249464"/>
    </source>
</evidence>
<name>A0A2X0M2D4_9BASI</name>
<gene>
    <name evidence="1" type="primary">BQ5605_C002g01372</name>
    <name evidence="1" type="ORF">BQ5605_C002G01372</name>
</gene>
<dbReference type="EMBL" id="FQNC01000041">
    <property type="protein sequence ID" value="SGY32504.1"/>
    <property type="molecule type" value="Genomic_DNA"/>
</dbReference>
<protein>
    <submittedName>
        <fullName evidence="1">BQ5605_C002g01372 protein</fullName>
    </submittedName>
</protein>
<reference evidence="1 2" key="1">
    <citation type="submission" date="2016-11" db="EMBL/GenBank/DDBJ databases">
        <authorList>
            <person name="Jaros S."/>
            <person name="Januszkiewicz K."/>
            <person name="Wedrychowicz H."/>
        </authorList>
    </citation>
    <scope>NUCLEOTIDE SEQUENCE [LARGE SCALE GENOMIC DNA]</scope>
</reference>
<accession>A0A2X0M2D4</accession>
<keyword evidence="2" id="KW-1185">Reference proteome</keyword>